<proteinExistence type="predicted"/>
<sequence>MGIMKGLLYRDLGRLRHDWVMLTFVVIGCALPLASLIRDGIERADAVVATAGLSAALASMLMIVVLPVISGSVGGDCSDGVLETFRSSGRPMGEYVAEKLLLGTVPVAGYAVVILLVAARVIGVTDAGLIAFTLTATVLFCVFTTLGALLTGGNVVIGMLVSAVALAGLAGSRFVLTWIPLAAKMMGFVVVAAGLVAVAVAVFDCRFVDTRREL</sequence>
<dbReference type="AlphaFoldDB" id="A0AAN1IFG2"/>
<evidence type="ECO:0000313" key="3">
    <source>
        <dbReference type="Proteomes" id="UP000232496"/>
    </source>
</evidence>
<feature type="transmembrane region" description="Helical" evidence="1">
    <location>
        <begin position="20"/>
        <end position="37"/>
    </location>
</feature>
<dbReference type="PROSITE" id="PS51257">
    <property type="entry name" value="PROKAR_LIPOPROTEIN"/>
    <property type="match status" value="1"/>
</dbReference>
<reference evidence="2 3" key="1">
    <citation type="submission" date="2017-09" db="EMBL/GenBank/DDBJ databases">
        <title>Comparative genomics and methylome analysis of the gut commensal Bifidobacterium breve.</title>
        <authorList>
            <person name="Bottacini F."/>
            <person name="Morrissey R."/>
            <person name="Roberts R.J."/>
            <person name="James K."/>
            <person name="van Breen J."/>
            <person name="Egan M."/>
            <person name="Lambert J."/>
            <person name="van Limpt K."/>
            <person name="Stanton C."/>
            <person name="Knol J."/>
            <person name="O' Connell Motherway M."/>
            <person name="van Sinderen D."/>
        </authorList>
    </citation>
    <scope>NUCLEOTIDE SEQUENCE [LARGE SCALE GENOMIC DNA]</scope>
    <source>
        <strain evidence="2 3">DRBB29</strain>
    </source>
</reference>
<accession>A0AAN1IFG2</accession>
<dbReference type="Proteomes" id="UP000232496">
    <property type="component" value="Chromosome"/>
</dbReference>
<feature type="transmembrane region" description="Helical" evidence="1">
    <location>
        <begin position="185"/>
        <end position="203"/>
    </location>
</feature>
<protein>
    <submittedName>
        <fullName evidence="2">Membrane spanning protein</fullName>
    </submittedName>
</protein>
<keyword evidence="1" id="KW-0812">Transmembrane</keyword>
<feature type="transmembrane region" description="Helical" evidence="1">
    <location>
        <begin position="49"/>
        <end position="69"/>
    </location>
</feature>
<feature type="transmembrane region" description="Helical" evidence="1">
    <location>
        <begin position="157"/>
        <end position="179"/>
    </location>
</feature>
<dbReference type="EMBL" id="CP023198">
    <property type="protein sequence ID" value="AUE19044.1"/>
    <property type="molecule type" value="Genomic_DNA"/>
</dbReference>
<evidence type="ECO:0000256" key="1">
    <source>
        <dbReference type="SAM" id="Phobius"/>
    </source>
</evidence>
<name>A0AAN1IFG2_BIFBR</name>
<organism evidence="2 3">
    <name type="scientific">Bifidobacterium breve</name>
    <dbReference type="NCBI Taxonomy" id="1685"/>
    <lineage>
        <taxon>Bacteria</taxon>
        <taxon>Bacillati</taxon>
        <taxon>Actinomycetota</taxon>
        <taxon>Actinomycetes</taxon>
        <taxon>Bifidobacteriales</taxon>
        <taxon>Bifidobacteriaceae</taxon>
        <taxon>Bifidobacterium</taxon>
    </lineage>
</organism>
<dbReference type="RefSeq" id="WP_106621794.1">
    <property type="nucleotide sequence ID" value="NZ_CP021552.1"/>
</dbReference>
<evidence type="ECO:0000313" key="2">
    <source>
        <dbReference type="EMBL" id="AUE19044.1"/>
    </source>
</evidence>
<keyword evidence="1" id="KW-1133">Transmembrane helix</keyword>
<keyword evidence="1" id="KW-0472">Membrane</keyword>
<feature type="transmembrane region" description="Helical" evidence="1">
    <location>
        <begin position="129"/>
        <end position="150"/>
    </location>
</feature>
<feature type="transmembrane region" description="Helical" evidence="1">
    <location>
        <begin position="100"/>
        <end position="123"/>
    </location>
</feature>
<gene>
    <name evidence="2" type="ORF">DRBB29_1504</name>
</gene>